<dbReference type="AlphaFoldDB" id="A0A1G9BA71"/>
<dbReference type="InterPro" id="IPR017853">
    <property type="entry name" value="GH"/>
</dbReference>
<dbReference type="InterPro" id="IPR013780">
    <property type="entry name" value="Glyco_hydro_b"/>
</dbReference>
<evidence type="ECO:0000256" key="6">
    <source>
        <dbReference type="PIRSR" id="PIRSR005536-1"/>
    </source>
</evidence>
<comment type="similarity">
    <text evidence="5">Belongs to the glycosyl hydrolase.</text>
</comment>
<dbReference type="PRINTS" id="PR00743">
    <property type="entry name" value="GLHYDRLASE36"/>
</dbReference>
<evidence type="ECO:0000313" key="10">
    <source>
        <dbReference type="EMBL" id="SDK36417.1"/>
    </source>
</evidence>
<dbReference type="Pfam" id="PF02065">
    <property type="entry name" value="Melibiase"/>
    <property type="match status" value="1"/>
</dbReference>
<dbReference type="PANTHER" id="PTHR43053">
    <property type="entry name" value="GLYCOSIDASE FAMILY 31"/>
    <property type="match status" value="1"/>
</dbReference>
<evidence type="ECO:0000256" key="1">
    <source>
        <dbReference type="ARBA" id="ARBA00001255"/>
    </source>
</evidence>
<dbReference type="EC" id="3.2.1.22" evidence="2 5"/>
<dbReference type="GO" id="GO:0016052">
    <property type="term" value="P:carbohydrate catabolic process"/>
    <property type="evidence" value="ECO:0007669"/>
    <property type="project" value="InterPro"/>
</dbReference>
<dbReference type="Gene3D" id="2.60.40.1180">
    <property type="entry name" value="Golgi alpha-mannosidase II"/>
    <property type="match status" value="1"/>
</dbReference>
<dbReference type="FunFam" id="3.20.20.70:FF:000118">
    <property type="entry name" value="Alpha-galactosidase"/>
    <property type="match status" value="1"/>
</dbReference>
<feature type="binding site" evidence="7">
    <location>
        <position position="494"/>
    </location>
    <ligand>
        <name>substrate</name>
    </ligand>
</feature>
<dbReference type="PIRSF" id="PIRSF005536">
    <property type="entry name" value="Agal"/>
    <property type="match status" value="1"/>
</dbReference>
<evidence type="ECO:0000313" key="11">
    <source>
        <dbReference type="Proteomes" id="UP000198683"/>
    </source>
</evidence>
<feature type="domain" description="Glycosyl hydrolase family 36 N-terminal" evidence="9">
    <location>
        <begin position="31"/>
        <end position="257"/>
    </location>
</feature>
<evidence type="ECO:0000259" key="9">
    <source>
        <dbReference type="Pfam" id="PF16875"/>
    </source>
</evidence>
<keyword evidence="11" id="KW-1185">Reference proteome</keyword>
<name>A0A1G9BA71_9ACTN</name>
<dbReference type="Gene3D" id="2.70.98.60">
    <property type="entry name" value="alpha-galactosidase from lactobacil brevis"/>
    <property type="match status" value="1"/>
</dbReference>
<gene>
    <name evidence="10" type="ORF">SAMN05421874_10784</name>
</gene>
<evidence type="ECO:0000256" key="7">
    <source>
        <dbReference type="PIRSR" id="PIRSR005536-2"/>
    </source>
</evidence>
<protein>
    <recommendedName>
        <fullName evidence="2 5">Alpha-galactosidase</fullName>
        <ecNumber evidence="2 5">3.2.1.22</ecNumber>
    </recommendedName>
</protein>
<keyword evidence="4 5" id="KW-0326">Glycosidase</keyword>
<dbReference type="GO" id="GO:0004557">
    <property type="term" value="F:alpha-galactosidase activity"/>
    <property type="evidence" value="ECO:0007669"/>
    <property type="project" value="UniProtKB-UniRule"/>
</dbReference>
<dbReference type="InterPro" id="IPR050985">
    <property type="entry name" value="Alpha-glycosidase_related"/>
</dbReference>
<feature type="binding site" evidence="7">
    <location>
        <position position="171"/>
    </location>
    <ligand>
        <name>substrate</name>
    </ligand>
</feature>
<evidence type="ECO:0000256" key="2">
    <source>
        <dbReference type="ARBA" id="ARBA00012755"/>
    </source>
</evidence>
<dbReference type="InterPro" id="IPR031705">
    <property type="entry name" value="Glyco_hydro_36_C"/>
</dbReference>
<feature type="binding site" evidence="7">
    <location>
        <position position="413"/>
    </location>
    <ligand>
        <name>substrate</name>
    </ligand>
</feature>
<feature type="binding site" evidence="7">
    <location>
        <position position="516"/>
    </location>
    <ligand>
        <name>substrate</name>
    </ligand>
</feature>
<evidence type="ECO:0000259" key="8">
    <source>
        <dbReference type="Pfam" id="PF16874"/>
    </source>
</evidence>
<dbReference type="InterPro" id="IPR031704">
    <property type="entry name" value="Glyco_hydro_36_N"/>
</dbReference>
<proteinExistence type="inferred from homology"/>
<accession>A0A1G9BA71</accession>
<dbReference type="InterPro" id="IPR013785">
    <property type="entry name" value="Aldolase_TIM"/>
</dbReference>
<evidence type="ECO:0000256" key="3">
    <source>
        <dbReference type="ARBA" id="ARBA00022801"/>
    </source>
</evidence>
<dbReference type="EMBL" id="FNFB01000007">
    <property type="protein sequence ID" value="SDK36417.1"/>
    <property type="molecule type" value="Genomic_DNA"/>
</dbReference>
<dbReference type="InterPro" id="IPR002252">
    <property type="entry name" value="Glyco_hydro_36"/>
</dbReference>
<feature type="binding site" evidence="7">
    <location>
        <begin position="336"/>
        <end position="337"/>
    </location>
    <ligand>
        <name>substrate</name>
    </ligand>
</feature>
<dbReference type="Gene3D" id="3.20.20.70">
    <property type="entry name" value="Aldolase class I"/>
    <property type="match status" value="1"/>
</dbReference>
<organism evidence="10 11">
    <name type="scientific">Nonomuraea maritima</name>
    <dbReference type="NCBI Taxonomy" id="683260"/>
    <lineage>
        <taxon>Bacteria</taxon>
        <taxon>Bacillati</taxon>
        <taxon>Actinomycetota</taxon>
        <taxon>Actinomycetes</taxon>
        <taxon>Streptosporangiales</taxon>
        <taxon>Streptosporangiaceae</taxon>
        <taxon>Nonomuraea</taxon>
    </lineage>
</organism>
<dbReference type="InterPro" id="IPR038417">
    <property type="entry name" value="Alpga-gal_N_sf"/>
</dbReference>
<dbReference type="SUPFAM" id="SSF51445">
    <property type="entry name" value="(Trans)glycosidases"/>
    <property type="match status" value="1"/>
</dbReference>
<dbReference type="CDD" id="cd14791">
    <property type="entry name" value="GH36"/>
    <property type="match status" value="1"/>
</dbReference>
<dbReference type="Pfam" id="PF16874">
    <property type="entry name" value="Glyco_hydro_36C"/>
    <property type="match status" value="1"/>
</dbReference>
<sequence>MSLVTYLAEHRLWLLRTPATSYALRLDADDRPRHVYWGPPLTAEQAATVPGPVCRDGSSFQTEGYGELEGPGFGAPSLLLRYADGGAGVEWRHLGHEIDGGHLAVRFADRHHPLEITLHYRVREDTDVIERWTELRHTGDGEPIRLERSDSASWTLPVLPGVRVSHVVGGWSSESQLKREPLPYGETVLTNRRGTTGHQANPWLMLDAGTAGEEHGEVWSAALAWSGSWQITVQRPPSGPVALTGGFGHDGLSWRLAPGETWTTPVFAGLYGASGFGGISRAWHAYTLRHVLPHPQELRPVVYNSWEATGFDVDLDGQVRLAEQAAALGAELFVLDDGWFGARASDRAGLGDWQVNLDRFPGGLDKLIAAVHGHGMRFGLWVEPEMVNPDSDLYRRNPDWVLHMPHRTRTTLRNQLVLNFARPDVAAWAHDWLDRLVTDHEIDFLKWDFNRAFTEAGHPGHDDPDRLWIDHVRAVYAIIDRLRADHPHLRIESCAGGGGRADLGILARTDEVWTSDNTDAVDRIGIQHGYGQLYPSRTMAAWVTDSPNPLTGRLVPLRFRFHVAMAGVLGLGGNLPEWTPDELAEAAELVARYKEIRPVVQHGELYRLGDTDGPVSAVQYVLDDQIVVLAYRVSARFGHPAEDLRLAGLDPSSRYRDAATGAVHHGAVLTFHGLPLDLPGGDHASTLIHLIREP</sequence>
<dbReference type="Pfam" id="PF16875">
    <property type="entry name" value="Glyco_hydro_36N"/>
    <property type="match status" value="1"/>
</dbReference>
<evidence type="ECO:0000256" key="4">
    <source>
        <dbReference type="ARBA" id="ARBA00023295"/>
    </source>
</evidence>
<comment type="catalytic activity">
    <reaction evidence="1 5">
        <text>Hydrolysis of terminal, non-reducing alpha-D-galactose residues in alpha-D-galactosides, including galactose oligosaccharides, galactomannans and galactolipids.</text>
        <dbReference type="EC" id="3.2.1.22"/>
    </reaction>
</comment>
<keyword evidence="3 5" id="KW-0378">Hydrolase</keyword>
<dbReference type="RefSeq" id="WP_090764164.1">
    <property type="nucleotide sequence ID" value="NZ_FNFB01000007.1"/>
</dbReference>
<evidence type="ECO:0000256" key="5">
    <source>
        <dbReference type="PIRNR" id="PIRNR005536"/>
    </source>
</evidence>
<feature type="active site" description="Proton donor" evidence="6">
    <location>
        <position position="516"/>
    </location>
</feature>
<dbReference type="STRING" id="683260.SAMN05421874_10784"/>
<dbReference type="PANTHER" id="PTHR43053:SF3">
    <property type="entry name" value="ALPHA-GALACTOSIDASE C-RELATED"/>
    <property type="match status" value="1"/>
</dbReference>
<reference evidence="10 11" key="1">
    <citation type="submission" date="2016-10" db="EMBL/GenBank/DDBJ databases">
        <authorList>
            <person name="de Groot N.N."/>
        </authorList>
    </citation>
    <scope>NUCLEOTIDE SEQUENCE [LARGE SCALE GENOMIC DNA]</scope>
    <source>
        <strain evidence="10 11">CGMCC 4.5681</strain>
    </source>
</reference>
<dbReference type="OrthoDB" id="9758822at2"/>
<feature type="domain" description="Glycosyl hydrolase family 36 C-terminal" evidence="8">
    <location>
        <begin position="616"/>
        <end position="690"/>
    </location>
</feature>
<dbReference type="Proteomes" id="UP000198683">
    <property type="component" value="Unassembled WGS sequence"/>
</dbReference>
<feature type="binding site" evidence="7">
    <location>
        <begin position="446"/>
        <end position="450"/>
    </location>
    <ligand>
        <name>substrate</name>
    </ligand>
</feature>
<feature type="active site" description="Nucleophile" evidence="6">
    <location>
        <position position="448"/>
    </location>
</feature>